<name>A0A1C0U7W0_9GAMM</name>
<dbReference type="AlphaFoldDB" id="A0A1C0U7W0"/>
<comment type="caution">
    <text evidence="1">The sequence shown here is derived from an EMBL/GenBank/DDBJ whole genome shotgun (WGS) entry which is preliminary data.</text>
</comment>
<protein>
    <submittedName>
        <fullName evidence="1">Uncharacterized protein</fullName>
    </submittedName>
</protein>
<accession>A0A1C0U7W0</accession>
<dbReference type="Pfam" id="PF19265">
    <property type="entry name" value="DUF5908"/>
    <property type="match status" value="1"/>
</dbReference>
<organism evidence="1 2">
    <name type="scientific">Photorhabdus australis subsp. thailandensis</name>
    <dbReference type="NCBI Taxonomy" id="2805096"/>
    <lineage>
        <taxon>Bacteria</taxon>
        <taxon>Pseudomonadati</taxon>
        <taxon>Pseudomonadota</taxon>
        <taxon>Gammaproteobacteria</taxon>
        <taxon>Enterobacterales</taxon>
        <taxon>Morganellaceae</taxon>
        <taxon>Photorhabdus</taxon>
    </lineage>
</organism>
<evidence type="ECO:0000313" key="1">
    <source>
        <dbReference type="EMBL" id="OCQ54022.1"/>
    </source>
</evidence>
<gene>
    <name evidence="1" type="ORF">Ppb6_00747</name>
</gene>
<dbReference type="PATRIC" id="fig|286156.4.peg.856"/>
<sequence length="59" mass="6790">MTVEIKELIIQAKVTDPTSDQLTPRTLAEEKLDHARLIDMVKREVLETLRETGGYHELN</sequence>
<keyword evidence="2" id="KW-1185">Reference proteome</keyword>
<dbReference type="EMBL" id="LOMY01000027">
    <property type="protein sequence ID" value="OCQ54022.1"/>
    <property type="molecule type" value="Genomic_DNA"/>
</dbReference>
<dbReference type="Proteomes" id="UP000093476">
    <property type="component" value="Unassembled WGS sequence"/>
</dbReference>
<dbReference type="RefSeq" id="WP_036768057.1">
    <property type="nucleotide sequence ID" value="NZ_CAWMQZ010000027.1"/>
</dbReference>
<evidence type="ECO:0000313" key="2">
    <source>
        <dbReference type="Proteomes" id="UP000093476"/>
    </source>
</evidence>
<dbReference type="InterPro" id="IPR045459">
    <property type="entry name" value="DUF5908"/>
</dbReference>
<reference evidence="1 2" key="1">
    <citation type="submission" date="2015-12" db="EMBL/GenBank/DDBJ databases">
        <title>Genome comparisons provide insights into the role of secondary metabolites in the pathogenic phase of the Photorhabdus life cycle.</title>
        <authorList>
            <person name="Tobias N.J."/>
            <person name="Mishra B."/>
            <person name="Gupta D.K."/>
            <person name="Thines M."/>
            <person name="Stinear T.P."/>
            <person name="Bode H.B."/>
        </authorList>
    </citation>
    <scope>NUCLEOTIDE SEQUENCE [LARGE SCALE GENOMIC DNA]</scope>
    <source>
        <strain evidence="1 2">PB68.1</strain>
    </source>
</reference>
<proteinExistence type="predicted"/>
<dbReference type="STRING" id="286156.Ppb6_00747"/>